<dbReference type="EMBL" id="LAZR01017710">
    <property type="protein sequence ID" value="KKL99301.1"/>
    <property type="molecule type" value="Genomic_DNA"/>
</dbReference>
<gene>
    <name evidence="1" type="ORF">LCGC14_1815830</name>
</gene>
<organism evidence="1">
    <name type="scientific">marine sediment metagenome</name>
    <dbReference type="NCBI Taxonomy" id="412755"/>
    <lineage>
        <taxon>unclassified sequences</taxon>
        <taxon>metagenomes</taxon>
        <taxon>ecological metagenomes</taxon>
    </lineage>
</organism>
<comment type="caution">
    <text evidence="1">The sequence shown here is derived from an EMBL/GenBank/DDBJ whole genome shotgun (WGS) entry which is preliminary data.</text>
</comment>
<dbReference type="AlphaFoldDB" id="A0A0F9H8J4"/>
<proteinExistence type="predicted"/>
<reference evidence="1" key="1">
    <citation type="journal article" date="2015" name="Nature">
        <title>Complex archaea that bridge the gap between prokaryotes and eukaryotes.</title>
        <authorList>
            <person name="Spang A."/>
            <person name="Saw J.H."/>
            <person name="Jorgensen S.L."/>
            <person name="Zaremba-Niedzwiedzka K."/>
            <person name="Martijn J."/>
            <person name="Lind A.E."/>
            <person name="van Eijk R."/>
            <person name="Schleper C."/>
            <person name="Guy L."/>
            <person name="Ettema T.J."/>
        </authorList>
    </citation>
    <scope>NUCLEOTIDE SEQUENCE</scope>
</reference>
<sequence>MANGQTRVDIAHRLGIWISVLVIGGYVLNLGHWAGAVEEQLKDAETVEETQKALLIQVATIAAVQLTQTVAITDNKDAIEASRRDILNAIKEAND</sequence>
<evidence type="ECO:0000313" key="1">
    <source>
        <dbReference type="EMBL" id="KKL99301.1"/>
    </source>
</evidence>
<name>A0A0F9H8J4_9ZZZZ</name>
<protein>
    <submittedName>
        <fullName evidence="1">Uncharacterized protein</fullName>
    </submittedName>
</protein>
<accession>A0A0F9H8J4</accession>